<dbReference type="InterPro" id="IPR035994">
    <property type="entry name" value="Nucleoside_phosphorylase_sf"/>
</dbReference>
<dbReference type="SUPFAM" id="SSF53167">
    <property type="entry name" value="Purine and uridine phosphorylases"/>
    <property type="match status" value="1"/>
</dbReference>
<feature type="repeat" description="ANK" evidence="2">
    <location>
        <begin position="916"/>
        <end position="940"/>
    </location>
</feature>
<dbReference type="Pfam" id="PF24883">
    <property type="entry name" value="NPHP3_N"/>
    <property type="match status" value="1"/>
</dbReference>
<feature type="compositionally biased region" description="Basic and acidic residues" evidence="3">
    <location>
        <begin position="183"/>
        <end position="202"/>
    </location>
</feature>
<dbReference type="Proteomes" id="UP000654918">
    <property type="component" value="Unassembled WGS sequence"/>
</dbReference>
<dbReference type="InterPro" id="IPR053137">
    <property type="entry name" value="NLR-like"/>
</dbReference>
<evidence type="ECO:0000313" key="6">
    <source>
        <dbReference type="EMBL" id="KAF6823037.1"/>
    </source>
</evidence>
<dbReference type="SUPFAM" id="SSF52540">
    <property type="entry name" value="P-loop containing nucleoside triphosphate hydrolases"/>
    <property type="match status" value="1"/>
</dbReference>
<evidence type="ECO:0000256" key="1">
    <source>
        <dbReference type="ARBA" id="ARBA00022737"/>
    </source>
</evidence>
<dbReference type="EMBL" id="WIGO01000222">
    <property type="protein sequence ID" value="KAF6823037.1"/>
    <property type="molecule type" value="Genomic_DNA"/>
</dbReference>
<dbReference type="PANTHER" id="PTHR46082">
    <property type="entry name" value="ATP/GTP-BINDING PROTEIN-RELATED"/>
    <property type="match status" value="1"/>
</dbReference>
<dbReference type="AlphaFoldDB" id="A0A8H6N7A6"/>
<evidence type="ECO:0000259" key="4">
    <source>
        <dbReference type="Pfam" id="PF22939"/>
    </source>
</evidence>
<dbReference type="InterPro" id="IPR054471">
    <property type="entry name" value="GPIID_WHD"/>
</dbReference>
<evidence type="ECO:0000259" key="5">
    <source>
        <dbReference type="Pfam" id="PF24883"/>
    </source>
</evidence>
<dbReference type="SUPFAM" id="SSF48403">
    <property type="entry name" value="Ankyrin repeat"/>
    <property type="match status" value="1"/>
</dbReference>
<keyword evidence="2" id="KW-0040">ANK repeat</keyword>
<sequence>MPVPEEFTVGWICALSTEYVAARAFLDEIYEDQGDRAPGDDNDYTLGRIKGHHVVVAVMPDGEYGTASAAGVARDMCRTFVNLQIHLMVGIGGGAPSKRHDVRLGDIVVSTPRDGKGGVFQYDFGKTIQDWAFQPTGFLNQPPRVVRAAVNGLKAEYESDGHELEAAVEGVLDKKSRLKRNYKRPEPSSDRLYRSDFTHQDDEASCPEACGDDPSNLVRRSERDADDNLVIHYGLIASANQLMKDSVIRDELARSMGVMCFEMEAAGLMNNFSCLVIRGICDYADTHKNKAWQGYAAMVAAAYAKDLLFRIKPVKVEVDNKFLDALHDTGATVREIQSQLANDEDLRILEWLTPVDYSLQQSESLRKRQEGTCKSQLASPQYQDWLSTSGQKLFCHGMPGAGKTIFASTVIEDLLERFQSDPTAGLAYLYCSYRRDGDQTLEGLFANLLKQLVQNHRPLPPLMKELYAKHENGKVKLTGSKGSETLETIVGSYKRVFIVVDALDECRVTKNLLNELFKLNKEGNSLCQLQLKALTWKKSVKAIRTTIEKLSAGTDSYDVAYQDAMDRIKSASRDQAELAMQALSWLVCTRRTLSPAELQHALAIEIGKSELDLTNISDVGDILSVCAGLVVSSPETNTIRLVHFTAQEYFERTRNRWFPTAEAEIAARCLTYLSMDCFGKEGFILSIMVQVYPLYIHAATYWDHYYRAGGQSNHDLGLRFIQSRTHVQAAREARGRNSPEVERSEATWQLAAKITGAHLAAYLGVTELLRALHNLGHTMNAMDLYGRTPISYAALSGHEEAVRMLASLPEVDVNVVDEDDRTPLLGALANGHLATANELMALERVAVDRNKLLMWLAARDRLSGFNMLTCDGKMDSELSNGLGHTVLSIAAHCGSINVLKALIDRGDIELNVRDKQGMSPIRLAALNGNMAAVEALLSSGRFRPNKDVENGKMPFSFISEEDESGPFKWTSEPTTSCIEKEIALFRLGSIITVTGNVTDFKHLLEPFEVFDVNEKIAQTGRTLVSLAAQYGRAEIIELLVLWRGADIRSRDSTGQTPMSLAIMKGHFKVFQFLFGQLHPGKRCRSLSPESSARKNFCRAENDSVESLPVGD</sequence>
<dbReference type="Pfam" id="PF12796">
    <property type="entry name" value="Ank_2"/>
    <property type="match status" value="3"/>
</dbReference>
<proteinExistence type="predicted"/>
<keyword evidence="1" id="KW-0677">Repeat</keyword>
<name>A0A8H6N7A6_9PEZI</name>
<dbReference type="PROSITE" id="PS50088">
    <property type="entry name" value="ANK_REPEAT"/>
    <property type="match status" value="2"/>
</dbReference>
<dbReference type="PANTHER" id="PTHR46082:SF11">
    <property type="entry name" value="AAA+ ATPASE DOMAIN-CONTAINING PROTEIN-RELATED"/>
    <property type="match status" value="1"/>
</dbReference>
<organism evidence="6 7">
    <name type="scientific">Colletotrichum plurivorum</name>
    <dbReference type="NCBI Taxonomy" id="2175906"/>
    <lineage>
        <taxon>Eukaryota</taxon>
        <taxon>Fungi</taxon>
        <taxon>Dikarya</taxon>
        <taxon>Ascomycota</taxon>
        <taxon>Pezizomycotina</taxon>
        <taxon>Sordariomycetes</taxon>
        <taxon>Hypocreomycetidae</taxon>
        <taxon>Glomerellales</taxon>
        <taxon>Glomerellaceae</taxon>
        <taxon>Colletotrichum</taxon>
        <taxon>Colletotrichum orchidearum species complex</taxon>
    </lineage>
</organism>
<feature type="domain" description="GPI inositol-deacylase winged helix" evidence="4">
    <location>
        <begin position="570"/>
        <end position="650"/>
    </location>
</feature>
<dbReference type="InterPro" id="IPR036770">
    <property type="entry name" value="Ankyrin_rpt-contain_sf"/>
</dbReference>
<dbReference type="Gene3D" id="3.40.50.300">
    <property type="entry name" value="P-loop containing nucleotide triphosphate hydrolases"/>
    <property type="match status" value="1"/>
</dbReference>
<comment type="caution">
    <text evidence="6">The sequence shown here is derived from an EMBL/GenBank/DDBJ whole genome shotgun (WGS) entry which is preliminary data.</text>
</comment>
<dbReference type="InterPro" id="IPR027417">
    <property type="entry name" value="P-loop_NTPase"/>
</dbReference>
<feature type="repeat" description="ANK" evidence="2">
    <location>
        <begin position="1019"/>
        <end position="1052"/>
    </location>
</feature>
<dbReference type="GO" id="GO:0009116">
    <property type="term" value="P:nucleoside metabolic process"/>
    <property type="evidence" value="ECO:0007669"/>
    <property type="project" value="InterPro"/>
</dbReference>
<feature type="domain" description="Nephrocystin 3-like N-terminal" evidence="5">
    <location>
        <begin position="371"/>
        <end position="524"/>
    </location>
</feature>
<keyword evidence="7" id="KW-1185">Reference proteome</keyword>
<dbReference type="GO" id="GO:0003824">
    <property type="term" value="F:catalytic activity"/>
    <property type="evidence" value="ECO:0007669"/>
    <property type="project" value="InterPro"/>
</dbReference>
<protein>
    <submittedName>
        <fullName evidence="6">Pfs domain-containing protein</fullName>
    </submittedName>
</protein>
<accession>A0A8H6N7A6</accession>
<gene>
    <name evidence="6" type="ORF">CPLU01_11661</name>
</gene>
<dbReference type="InterPro" id="IPR002110">
    <property type="entry name" value="Ankyrin_rpt"/>
</dbReference>
<evidence type="ECO:0000313" key="7">
    <source>
        <dbReference type="Proteomes" id="UP000654918"/>
    </source>
</evidence>
<evidence type="ECO:0000256" key="3">
    <source>
        <dbReference type="SAM" id="MobiDB-lite"/>
    </source>
</evidence>
<reference evidence="6" key="1">
    <citation type="journal article" date="2020" name="Phytopathology">
        <title>Genome Sequence Resources of Colletotrichum truncatum, C. plurivorum, C. musicola, and C. sojae: Four Species Pathogenic to Soybean (Glycine max).</title>
        <authorList>
            <person name="Rogerio F."/>
            <person name="Boufleur T.R."/>
            <person name="Ciampi-Guillardi M."/>
            <person name="Sukno S.A."/>
            <person name="Thon M.R."/>
            <person name="Massola Junior N.S."/>
            <person name="Baroncelli R."/>
        </authorList>
    </citation>
    <scope>NUCLEOTIDE SEQUENCE</scope>
    <source>
        <strain evidence="6">LFN00145</strain>
    </source>
</reference>
<feature type="region of interest" description="Disordered" evidence="3">
    <location>
        <begin position="180"/>
        <end position="210"/>
    </location>
</feature>
<dbReference type="PROSITE" id="PS50297">
    <property type="entry name" value="ANK_REP_REGION"/>
    <property type="match status" value="1"/>
</dbReference>
<dbReference type="Pfam" id="PF22939">
    <property type="entry name" value="WHD_GPIID"/>
    <property type="match status" value="1"/>
</dbReference>
<evidence type="ECO:0000256" key="2">
    <source>
        <dbReference type="PROSITE-ProRule" id="PRU00023"/>
    </source>
</evidence>
<dbReference type="Gene3D" id="1.25.40.20">
    <property type="entry name" value="Ankyrin repeat-containing domain"/>
    <property type="match status" value="2"/>
</dbReference>
<dbReference type="InterPro" id="IPR056884">
    <property type="entry name" value="NPHP3-like_N"/>
</dbReference>
<dbReference type="SMART" id="SM00248">
    <property type="entry name" value="ANK"/>
    <property type="match status" value="7"/>
</dbReference>
<dbReference type="Gene3D" id="3.40.50.1580">
    <property type="entry name" value="Nucleoside phosphorylase domain"/>
    <property type="match status" value="1"/>
</dbReference>